<keyword evidence="17" id="KW-1185">Reference proteome</keyword>
<evidence type="ECO:0000256" key="14">
    <source>
        <dbReference type="SAM" id="SignalP"/>
    </source>
</evidence>
<evidence type="ECO:0000259" key="15">
    <source>
        <dbReference type="PROSITE" id="PS50011"/>
    </source>
</evidence>
<keyword evidence="7" id="KW-0418">Kinase</keyword>
<dbReference type="FunFam" id="3.30.200.20:FF:000178">
    <property type="entry name" value="serine/threonine-protein kinase PBS1-like"/>
    <property type="match status" value="1"/>
</dbReference>
<dbReference type="InterPro" id="IPR017441">
    <property type="entry name" value="Protein_kinase_ATP_BS"/>
</dbReference>
<sequence>MKNCNRYLLLVAVVVLEVFLLLGHHSCTANRNDCNSSCGDISIKLPFRLRTDPEGCGYKFFELDCEDNHKTVLYLSSAKYYVREINYTDFSIRFVDTSVQKDNCSSLPRHPPTWNLSRPFSISELFPEYTEDLVFVRCVNPVAQDVRYRNALLDDYNHVQYVDTLSCNYSSSHSLHGEYSYVILGRYLSISDLEDSCRVEKKMIRSVSNEERLLSYRNNLTYKDVHDSLLFGFQLSFDSFCCYNEDIYNPCNFEGDRQLCYVPTRGIFINVNVLNLIFSYADDLSYWIIWLFAKKFANDVEHHILLFIFGGPFVVGFLIYKWRRRHLSMFDNIEEFLQTQGDFMPIRYSYSDIKKITKNFKDKLGQGGYGSVYKGRLRSGRLAAIKLLGNSKSNGQDFINEVGTIGTIHHVNVVKLIGFCVQGSKRALVYEFMPNGSLDKYLFSSKVNNLISTEKMYEISLGVARGIEYLHKGCVIQILHFDIKPHNILLDENFVPKVSDFGIAKLCETKNTVVSLTGARGTIGYMAPELCYRHIGGVSFKADVYSFGMLLMEMAGRRKNLNAIPGHSSQIYFPAWAYEQFRKGKYIEFGESNVTEDQNKITKQIIVVALWCIQLKPDNRPPMHRVIEMLEQDVKSLELPPKSLLSIQFVEDEDTEMDEYPIEIRDLTSDYSDSINLLVDAE</sequence>
<name>A0AAV8U9B2_9ROSI</name>
<gene>
    <name evidence="16" type="ORF">K2173_019909</name>
</gene>
<evidence type="ECO:0000256" key="8">
    <source>
        <dbReference type="ARBA" id="ARBA00022840"/>
    </source>
</evidence>
<keyword evidence="6 12" id="KW-0547">Nucleotide-binding</keyword>
<organism evidence="16 17">
    <name type="scientific">Erythroxylum novogranatense</name>
    <dbReference type="NCBI Taxonomy" id="1862640"/>
    <lineage>
        <taxon>Eukaryota</taxon>
        <taxon>Viridiplantae</taxon>
        <taxon>Streptophyta</taxon>
        <taxon>Embryophyta</taxon>
        <taxon>Tracheophyta</taxon>
        <taxon>Spermatophyta</taxon>
        <taxon>Magnoliopsida</taxon>
        <taxon>eudicotyledons</taxon>
        <taxon>Gunneridae</taxon>
        <taxon>Pentapetalae</taxon>
        <taxon>rosids</taxon>
        <taxon>fabids</taxon>
        <taxon>Malpighiales</taxon>
        <taxon>Erythroxylaceae</taxon>
        <taxon>Erythroxylum</taxon>
    </lineage>
</organism>
<dbReference type="Gene3D" id="1.10.510.10">
    <property type="entry name" value="Transferase(Phosphotransferase) domain 1"/>
    <property type="match status" value="1"/>
</dbReference>
<evidence type="ECO:0000256" key="10">
    <source>
        <dbReference type="ARBA" id="ARBA00023136"/>
    </source>
</evidence>
<evidence type="ECO:0000256" key="7">
    <source>
        <dbReference type="ARBA" id="ARBA00022777"/>
    </source>
</evidence>
<evidence type="ECO:0000256" key="3">
    <source>
        <dbReference type="ARBA" id="ARBA00022679"/>
    </source>
</evidence>
<dbReference type="InterPro" id="IPR001245">
    <property type="entry name" value="Ser-Thr/Tyr_kinase_cat_dom"/>
</dbReference>
<keyword evidence="9 13" id="KW-1133">Transmembrane helix</keyword>
<keyword evidence="3" id="KW-0808">Transferase</keyword>
<feature type="transmembrane region" description="Helical" evidence="13">
    <location>
        <begin position="302"/>
        <end position="320"/>
    </location>
</feature>
<dbReference type="FunFam" id="1.10.510.10:FF:000590">
    <property type="entry name" value="PR5-like receptor kinase"/>
    <property type="match status" value="1"/>
</dbReference>
<dbReference type="Gene3D" id="3.30.200.20">
    <property type="entry name" value="Phosphorylase Kinase, domain 1"/>
    <property type="match status" value="1"/>
</dbReference>
<keyword evidence="5 14" id="KW-0732">Signal</keyword>
<evidence type="ECO:0000256" key="2">
    <source>
        <dbReference type="ARBA" id="ARBA00022527"/>
    </source>
</evidence>
<evidence type="ECO:0000256" key="12">
    <source>
        <dbReference type="PROSITE-ProRule" id="PRU10141"/>
    </source>
</evidence>
<dbReference type="InterPro" id="IPR008271">
    <property type="entry name" value="Ser/Thr_kinase_AS"/>
</dbReference>
<feature type="chain" id="PRO_5043989838" description="Protein kinase domain-containing protein" evidence="14">
    <location>
        <begin position="30"/>
        <end position="682"/>
    </location>
</feature>
<proteinExistence type="predicted"/>
<dbReference type="PROSITE" id="PS50011">
    <property type="entry name" value="PROTEIN_KINASE_DOM"/>
    <property type="match status" value="1"/>
</dbReference>
<dbReference type="InterPro" id="IPR045874">
    <property type="entry name" value="LRK10/LRL21-25-like"/>
</dbReference>
<feature type="signal peptide" evidence="14">
    <location>
        <begin position="1"/>
        <end position="29"/>
    </location>
</feature>
<evidence type="ECO:0000313" key="16">
    <source>
        <dbReference type="EMBL" id="KAJ8774905.1"/>
    </source>
</evidence>
<evidence type="ECO:0000256" key="9">
    <source>
        <dbReference type="ARBA" id="ARBA00022989"/>
    </source>
</evidence>
<dbReference type="PANTHER" id="PTHR27009">
    <property type="entry name" value="RUST RESISTANCE KINASE LR10-RELATED"/>
    <property type="match status" value="1"/>
</dbReference>
<keyword evidence="2" id="KW-0723">Serine/threonine-protein kinase</keyword>
<evidence type="ECO:0000256" key="4">
    <source>
        <dbReference type="ARBA" id="ARBA00022692"/>
    </source>
</evidence>
<dbReference type="PROSITE" id="PS00107">
    <property type="entry name" value="PROTEIN_KINASE_ATP"/>
    <property type="match status" value="1"/>
</dbReference>
<keyword evidence="8 12" id="KW-0067">ATP-binding</keyword>
<evidence type="ECO:0000256" key="13">
    <source>
        <dbReference type="SAM" id="Phobius"/>
    </source>
</evidence>
<dbReference type="GO" id="GO:0016020">
    <property type="term" value="C:membrane"/>
    <property type="evidence" value="ECO:0007669"/>
    <property type="project" value="UniProtKB-SubCell"/>
</dbReference>
<dbReference type="GO" id="GO:0004674">
    <property type="term" value="F:protein serine/threonine kinase activity"/>
    <property type="evidence" value="ECO:0007669"/>
    <property type="project" value="UniProtKB-KW"/>
</dbReference>
<evidence type="ECO:0000256" key="6">
    <source>
        <dbReference type="ARBA" id="ARBA00022741"/>
    </source>
</evidence>
<evidence type="ECO:0000256" key="5">
    <source>
        <dbReference type="ARBA" id="ARBA00022729"/>
    </source>
</evidence>
<protein>
    <recommendedName>
        <fullName evidence="15">Protein kinase domain-containing protein</fullName>
    </recommendedName>
</protein>
<dbReference type="Pfam" id="PF13947">
    <property type="entry name" value="GUB_WAK_bind"/>
    <property type="match status" value="1"/>
</dbReference>
<dbReference type="GO" id="GO:0005524">
    <property type="term" value="F:ATP binding"/>
    <property type="evidence" value="ECO:0007669"/>
    <property type="project" value="UniProtKB-UniRule"/>
</dbReference>
<dbReference type="Pfam" id="PF07714">
    <property type="entry name" value="PK_Tyr_Ser-Thr"/>
    <property type="match status" value="1"/>
</dbReference>
<evidence type="ECO:0000313" key="17">
    <source>
        <dbReference type="Proteomes" id="UP001159364"/>
    </source>
</evidence>
<dbReference type="InterPro" id="IPR025287">
    <property type="entry name" value="WAK_GUB"/>
</dbReference>
<comment type="caution">
    <text evidence="16">The sequence shown here is derived from an EMBL/GenBank/DDBJ whole genome shotgun (WGS) entry which is preliminary data.</text>
</comment>
<dbReference type="Proteomes" id="UP001159364">
    <property type="component" value="Linkage Group LG01"/>
</dbReference>
<feature type="binding site" evidence="12">
    <location>
        <position position="386"/>
    </location>
    <ligand>
        <name>ATP</name>
        <dbReference type="ChEBI" id="CHEBI:30616"/>
    </ligand>
</feature>
<dbReference type="GO" id="GO:0030247">
    <property type="term" value="F:polysaccharide binding"/>
    <property type="evidence" value="ECO:0007669"/>
    <property type="project" value="InterPro"/>
</dbReference>
<keyword evidence="10 13" id="KW-0472">Membrane</keyword>
<evidence type="ECO:0000256" key="11">
    <source>
        <dbReference type="ARBA" id="ARBA00023180"/>
    </source>
</evidence>
<accession>A0AAV8U9B2</accession>
<keyword evidence="11" id="KW-0325">Glycoprotein</keyword>
<dbReference type="InterPro" id="IPR011009">
    <property type="entry name" value="Kinase-like_dom_sf"/>
</dbReference>
<feature type="domain" description="Protein kinase" evidence="15">
    <location>
        <begin position="358"/>
        <end position="634"/>
    </location>
</feature>
<dbReference type="EMBL" id="JAIWQS010000001">
    <property type="protein sequence ID" value="KAJ8774905.1"/>
    <property type="molecule type" value="Genomic_DNA"/>
</dbReference>
<dbReference type="PROSITE" id="PS00108">
    <property type="entry name" value="PROTEIN_KINASE_ST"/>
    <property type="match status" value="1"/>
</dbReference>
<dbReference type="AlphaFoldDB" id="A0AAV8U9B2"/>
<comment type="subcellular location">
    <subcellularLocation>
        <location evidence="1">Membrane</location>
        <topology evidence="1">Single-pass type I membrane protein</topology>
    </subcellularLocation>
</comment>
<dbReference type="InterPro" id="IPR000719">
    <property type="entry name" value="Prot_kinase_dom"/>
</dbReference>
<evidence type="ECO:0000256" key="1">
    <source>
        <dbReference type="ARBA" id="ARBA00004479"/>
    </source>
</evidence>
<dbReference type="SMART" id="SM00220">
    <property type="entry name" value="S_TKc"/>
    <property type="match status" value="1"/>
</dbReference>
<dbReference type="SUPFAM" id="SSF56112">
    <property type="entry name" value="Protein kinase-like (PK-like)"/>
    <property type="match status" value="1"/>
</dbReference>
<keyword evidence="4 13" id="KW-0812">Transmembrane</keyword>
<reference evidence="16 17" key="1">
    <citation type="submission" date="2021-09" db="EMBL/GenBank/DDBJ databases">
        <title>Genomic insights and catalytic innovation underlie evolution of tropane alkaloids biosynthesis.</title>
        <authorList>
            <person name="Wang Y.-J."/>
            <person name="Tian T."/>
            <person name="Huang J.-P."/>
            <person name="Huang S.-X."/>
        </authorList>
    </citation>
    <scope>NUCLEOTIDE SEQUENCE [LARGE SCALE GENOMIC DNA]</scope>
    <source>
        <strain evidence="16">KIB-2018</strain>
        <tissue evidence="16">Leaf</tissue>
    </source>
</reference>